<evidence type="ECO:0000313" key="3">
    <source>
        <dbReference type="Proteomes" id="UP000078406"/>
    </source>
</evidence>
<gene>
    <name evidence="2" type="ORF">APB76_08555</name>
</gene>
<protein>
    <submittedName>
        <fullName evidence="2">MSHA biogenesis protein MshK</fullName>
    </submittedName>
</protein>
<feature type="chain" id="PRO_5008079442" evidence="1">
    <location>
        <begin position="20"/>
        <end position="107"/>
    </location>
</feature>
<dbReference type="RefSeq" id="WP_049844399.1">
    <property type="nucleotide sequence ID" value="NZ_LLEI02000022.1"/>
</dbReference>
<evidence type="ECO:0000256" key="1">
    <source>
        <dbReference type="SAM" id="SignalP"/>
    </source>
</evidence>
<organism evidence="2 3">
    <name type="scientific">Vibrio bivalvicida</name>
    <dbReference type="NCBI Taxonomy" id="1276888"/>
    <lineage>
        <taxon>Bacteria</taxon>
        <taxon>Pseudomonadati</taxon>
        <taxon>Pseudomonadota</taxon>
        <taxon>Gammaproteobacteria</taxon>
        <taxon>Vibrionales</taxon>
        <taxon>Vibrionaceae</taxon>
        <taxon>Vibrio</taxon>
        <taxon>Vibrio oreintalis group</taxon>
    </lineage>
</organism>
<proteinExistence type="predicted"/>
<keyword evidence="1" id="KW-0732">Signal</keyword>
<feature type="signal peptide" evidence="1">
    <location>
        <begin position="1"/>
        <end position="19"/>
    </location>
</feature>
<accession>A0A177Y1G8</accession>
<sequence length="107" mass="11849">MARICFLLLVAGYSFNAFASQDPTAPLGWQNPQHSKATTVKRKSVPKLQSIVCEDKGGCSAIINGEVVLVGEQISDYRVSQIKPEIVTLVRDGKQWELKLFSLEVKQ</sequence>
<name>A0A177Y1G8_9VIBR</name>
<dbReference type="Proteomes" id="UP000078406">
    <property type="component" value="Unassembled WGS sequence"/>
</dbReference>
<comment type="caution">
    <text evidence="2">The sequence shown here is derived from an EMBL/GenBank/DDBJ whole genome shotgun (WGS) entry which is preliminary data.</text>
</comment>
<dbReference type="EMBL" id="LLEI02000022">
    <property type="protein sequence ID" value="OAJ94671.1"/>
    <property type="molecule type" value="Genomic_DNA"/>
</dbReference>
<evidence type="ECO:0000313" key="2">
    <source>
        <dbReference type="EMBL" id="OAJ94671.1"/>
    </source>
</evidence>
<dbReference type="AlphaFoldDB" id="A0A177Y1G8"/>
<reference evidence="2 3" key="1">
    <citation type="journal article" date="2016" name="Syst. Appl. Microbiol.">
        <title>Vibrio bivalvicida sp. nov., a novel larval pathogen for bivalve molluscs reared in a hatchery.</title>
        <authorList>
            <person name="Dubert J."/>
            <person name="Romalde J.L."/>
            <person name="Prado S."/>
            <person name="Barja J.L."/>
        </authorList>
    </citation>
    <scope>NUCLEOTIDE SEQUENCE [LARGE SCALE GENOMIC DNA]</scope>
    <source>
        <strain evidence="2 3">605</strain>
    </source>
</reference>